<evidence type="ECO:0000256" key="1">
    <source>
        <dbReference type="SAM" id="SignalP"/>
    </source>
</evidence>
<evidence type="ECO:0000313" key="3">
    <source>
        <dbReference type="Proteomes" id="UP000280834"/>
    </source>
</evidence>
<reference evidence="4" key="1">
    <citation type="submission" date="2017-02" db="UniProtKB">
        <authorList>
            <consortium name="WormBaseParasite"/>
        </authorList>
    </citation>
    <scope>IDENTIFICATION</scope>
</reference>
<dbReference type="AlphaFoldDB" id="A0A0R3Q7M4"/>
<feature type="chain" id="PRO_5043130555" evidence="1">
    <location>
        <begin position="18"/>
        <end position="291"/>
    </location>
</feature>
<dbReference type="WBParaSite" id="BTMF_0000232801-mRNA-1">
    <property type="protein sequence ID" value="BTMF_0000232801-mRNA-1"/>
    <property type="gene ID" value="BTMF_0000232801"/>
</dbReference>
<dbReference type="EMBL" id="UZAG01001224">
    <property type="protein sequence ID" value="VDO10757.1"/>
    <property type="molecule type" value="Genomic_DNA"/>
</dbReference>
<accession>A0A0R3Q7M4</accession>
<sequence length="291" mass="32357">MITAAAALFCWATNVSAEQVTLKALGAAVVLPPQWIVTQGGDSIRRWAAFKPSKDADANNALRCRIDKNLLPERFRNMTQAQINELQARAPLSAQKFAEQLQMDGVLPTIVENGDGMIDTSYASWAITTTSETKGTTTAYYKSKIALPQTPGYVVPLLAYTELAQAMNQTRRRLRDGMRPKADTEYTYKNMPQTFTQAEFKIDVADKWNVYPSLEPGTLMLQSKQEDASLLITSQMIEIAIDEAQGIADANIRSRIEASQDALPKPATRRRIDCSAFKWRCPGDVLFRRGS</sequence>
<gene>
    <name evidence="2" type="ORF">BTMF_LOCUS1656</name>
</gene>
<name>A0A0R3Q7M4_9BILA</name>
<proteinExistence type="predicted"/>
<keyword evidence="1" id="KW-0732">Signal</keyword>
<dbReference type="Proteomes" id="UP000280834">
    <property type="component" value="Unassembled WGS sequence"/>
</dbReference>
<organism evidence="4">
    <name type="scientific">Brugia timori</name>
    <dbReference type="NCBI Taxonomy" id="42155"/>
    <lineage>
        <taxon>Eukaryota</taxon>
        <taxon>Metazoa</taxon>
        <taxon>Ecdysozoa</taxon>
        <taxon>Nematoda</taxon>
        <taxon>Chromadorea</taxon>
        <taxon>Rhabditida</taxon>
        <taxon>Spirurina</taxon>
        <taxon>Spiruromorpha</taxon>
        <taxon>Filarioidea</taxon>
        <taxon>Onchocercidae</taxon>
        <taxon>Brugia</taxon>
    </lineage>
</organism>
<feature type="signal peptide" evidence="1">
    <location>
        <begin position="1"/>
        <end position="17"/>
    </location>
</feature>
<protein>
    <submittedName>
        <fullName evidence="4">Signal peptide protein</fullName>
    </submittedName>
</protein>
<keyword evidence="3" id="KW-1185">Reference proteome</keyword>
<evidence type="ECO:0000313" key="2">
    <source>
        <dbReference type="EMBL" id="VDO10757.1"/>
    </source>
</evidence>
<reference evidence="2 3" key="2">
    <citation type="submission" date="2018-11" db="EMBL/GenBank/DDBJ databases">
        <authorList>
            <consortium name="Pathogen Informatics"/>
        </authorList>
    </citation>
    <scope>NUCLEOTIDE SEQUENCE [LARGE SCALE GENOMIC DNA]</scope>
</reference>
<evidence type="ECO:0000313" key="4">
    <source>
        <dbReference type="WBParaSite" id="BTMF_0000232801-mRNA-1"/>
    </source>
</evidence>